<dbReference type="AlphaFoldDB" id="A0A9N9N3I8"/>
<dbReference type="Proteomes" id="UP001152799">
    <property type="component" value="Chromosome 9"/>
</dbReference>
<dbReference type="PANTHER" id="PTHR47331:SF1">
    <property type="entry name" value="GAG-LIKE PROTEIN"/>
    <property type="match status" value="1"/>
</dbReference>
<reference evidence="1" key="1">
    <citation type="submission" date="2022-01" db="EMBL/GenBank/DDBJ databases">
        <authorList>
            <person name="King R."/>
        </authorList>
    </citation>
    <scope>NUCLEOTIDE SEQUENCE</scope>
</reference>
<evidence type="ECO:0000313" key="1">
    <source>
        <dbReference type="EMBL" id="CAG9773698.1"/>
    </source>
</evidence>
<proteinExistence type="predicted"/>
<dbReference type="EMBL" id="OU892285">
    <property type="protein sequence ID" value="CAG9773698.1"/>
    <property type="molecule type" value="Genomic_DNA"/>
</dbReference>
<keyword evidence="2" id="KW-1185">Reference proteome</keyword>
<sequence length="121" mass="13425">MVGLELSSPKLGHSLEVAFERYGTVERKLGKDRELQVLFNAFMQEYLDLGHISKVADLQSLLSREGPNIYYLPHHSMIKQTSLVFDASCSTNNGVSLNSVLLNGPKLQDDIFDIGTSSLLL</sequence>
<organism evidence="1 2">
    <name type="scientific">Ceutorhynchus assimilis</name>
    <name type="common">cabbage seed weevil</name>
    <dbReference type="NCBI Taxonomy" id="467358"/>
    <lineage>
        <taxon>Eukaryota</taxon>
        <taxon>Metazoa</taxon>
        <taxon>Ecdysozoa</taxon>
        <taxon>Arthropoda</taxon>
        <taxon>Hexapoda</taxon>
        <taxon>Insecta</taxon>
        <taxon>Pterygota</taxon>
        <taxon>Neoptera</taxon>
        <taxon>Endopterygota</taxon>
        <taxon>Coleoptera</taxon>
        <taxon>Polyphaga</taxon>
        <taxon>Cucujiformia</taxon>
        <taxon>Curculionidae</taxon>
        <taxon>Ceutorhynchinae</taxon>
        <taxon>Ceutorhynchus</taxon>
    </lineage>
</organism>
<accession>A0A9N9N3I8</accession>
<protein>
    <submittedName>
        <fullName evidence="1">Uncharacterized protein</fullName>
    </submittedName>
</protein>
<name>A0A9N9N3I8_9CUCU</name>
<dbReference type="PANTHER" id="PTHR47331">
    <property type="entry name" value="PHD-TYPE DOMAIN-CONTAINING PROTEIN"/>
    <property type="match status" value="1"/>
</dbReference>
<dbReference type="OrthoDB" id="6778194at2759"/>
<gene>
    <name evidence="1" type="ORF">CEUTPL_LOCUS14084</name>
</gene>
<evidence type="ECO:0000313" key="2">
    <source>
        <dbReference type="Proteomes" id="UP001152799"/>
    </source>
</evidence>